<dbReference type="Gene3D" id="2.40.30.10">
    <property type="entry name" value="Translation factors"/>
    <property type="match status" value="1"/>
</dbReference>
<dbReference type="InterPro" id="IPR039261">
    <property type="entry name" value="FNR_nucleotide-bd"/>
</dbReference>
<comment type="catalytic activity">
    <reaction evidence="9">
        <text>2 nitric oxide + NADH + 2 O2 = 2 nitrate + NAD(+) + H(+)</text>
        <dbReference type="Rhea" id="RHEA:19469"/>
        <dbReference type="ChEBI" id="CHEBI:15378"/>
        <dbReference type="ChEBI" id="CHEBI:15379"/>
        <dbReference type="ChEBI" id="CHEBI:16480"/>
        <dbReference type="ChEBI" id="CHEBI:17632"/>
        <dbReference type="ChEBI" id="CHEBI:57540"/>
        <dbReference type="ChEBI" id="CHEBI:57945"/>
        <dbReference type="EC" id="1.14.12.17"/>
    </reaction>
</comment>
<dbReference type="InterPro" id="IPR017927">
    <property type="entry name" value="FAD-bd_FR_type"/>
</dbReference>
<keyword evidence="14" id="KW-0223">Dioxygenase</keyword>
<comment type="similarity">
    <text evidence="3">In the C-terminal section; belongs to the flavoprotein pyridine nucleotide cytochrome reductase family.</text>
</comment>
<evidence type="ECO:0000313" key="14">
    <source>
        <dbReference type="EMBL" id="SUP34390.1"/>
    </source>
</evidence>
<dbReference type="InterPro" id="IPR017938">
    <property type="entry name" value="Riboflavin_synthase-like_b-brl"/>
</dbReference>
<keyword evidence="14" id="KW-0560">Oxidoreductase</keyword>
<dbReference type="Gene3D" id="1.10.490.10">
    <property type="entry name" value="Globins"/>
    <property type="match status" value="1"/>
</dbReference>
<keyword evidence="5" id="KW-0408">Iron</keyword>
<evidence type="ECO:0000256" key="6">
    <source>
        <dbReference type="ARBA" id="ARBA00022857"/>
    </source>
</evidence>
<dbReference type="InterPro" id="IPR009050">
    <property type="entry name" value="Globin-like_sf"/>
</dbReference>
<dbReference type="GO" id="GO:0008941">
    <property type="term" value="F:nitric oxide dioxygenase NAD(P)H activity"/>
    <property type="evidence" value="ECO:0007669"/>
    <property type="project" value="UniProtKB-EC"/>
</dbReference>
<dbReference type="GeneID" id="95073165"/>
<evidence type="ECO:0000259" key="12">
    <source>
        <dbReference type="PROSITE" id="PS01033"/>
    </source>
</evidence>
<feature type="domain" description="FAD-binding FR-type" evidence="13">
    <location>
        <begin position="196"/>
        <end position="296"/>
    </location>
</feature>
<dbReference type="PROSITE" id="PS01033">
    <property type="entry name" value="GLOBIN"/>
    <property type="match status" value="1"/>
</dbReference>
<dbReference type="GO" id="GO:0019825">
    <property type="term" value="F:oxygen binding"/>
    <property type="evidence" value="ECO:0007669"/>
    <property type="project" value="InterPro"/>
</dbReference>
<comment type="cofactor">
    <cofactor evidence="2">
        <name>FAD</name>
        <dbReference type="ChEBI" id="CHEBI:57692"/>
    </cofactor>
</comment>
<evidence type="ECO:0000256" key="8">
    <source>
        <dbReference type="ARBA" id="ARBA00023027"/>
    </source>
</evidence>
<evidence type="ECO:0000256" key="1">
    <source>
        <dbReference type="ARBA" id="ARBA00001970"/>
    </source>
</evidence>
<evidence type="ECO:0000256" key="4">
    <source>
        <dbReference type="ARBA" id="ARBA00012229"/>
    </source>
</evidence>
<keyword evidence="6" id="KW-0521">NADP</keyword>
<evidence type="ECO:0000256" key="3">
    <source>
        <dbReference type="ARBA" id="ARBA00006401"/>
    </source>
</evidence>
<keyword evidence="5" id="KW-0479">Metal-binding</keyword>
<dbReference type="Pfam" id="PF00042">
    <property type="entry name" value="Globin"/>
    <property type="match status" value="1"/>
</dbReference>
<dbReference type="GO" id="GO:0020037">
    <property type="term" value="F:heme binding"/>
    <property type="evidence" value="ECO:0007669"/>
    <property type="project" value="InterPro"/>
</dbReference>
<dbReference type="PROSITE" id="PS51384">
    <property type="entry name" value="FAD_FR"/>
    <property type="match status" value="1"/>
</dbReference>
<keyword evidence="7" id="KW-0411">Iron-sulfur</keyword>
<organism evidence="14 15">
    <name type="scientific">Streptomyces griseus</name>
    <dbReference type="NCBI Taxonomy" id="1911"/>
    <lineage>
        <taxon>Bacteria</taxon>
        <taxon>Bacillati</taxon>
        <taxon>Actinomycetota</taxon>
        <taxon>Actinomycetes</taxon>
        <taxon>Kitasatosporales</taxon>
        <taxon>Streptomycetaceae</taxon>
        <taxon>Streptomyces</taxon>
    </lineage>
</organism>
<dbReference type="InterPro" id="IPR012292">
    <property type="entry name" value="Globin/Proto"/>
</dbReference>
<evidence type="ECO:0000256" key="2">
    <source>
        <dbReference type="ARBA" id="ARBA00001974"/>
    </source>
</evidence>
<keyword evidence="5" id="KW-0001">2Fe-2S</keyword>
<dbReference type="InterPro" id="IPR050415">
    <property type="entry name" value="MRET"/>
</dbReference>
<evidence type="ECO:0000259" key="13">
    <source>
        <dbReference type="PROSITE" id="PS51384"/>
    </source>
</evidence>
<dbReference type="SUPFAM" id="SSF52343">
    <property type="entry name" value="Ferredoxin reductase-like, C-terminal NADP-linked domain"/>
    <property type="match status" value="1"/>
</dbReference>
<feature type="domain" description="Globin" evidence="12">
    <location>
        <begin position="57"/>
        <end position="190"/>
    </location>
</feature>
<accession>A0A380NAL5</accession>
<evidence type="ECO:0000256" key="11">
    <source>
        <dbReference type="SAM" id="MobiDB-lite"/>
    </source>
</evidence>
<dbReference type="Proteomes" id="UP000254150">
    <property type="component" value="Unassembled WGS sequence"/>
</dbReference>
<evidence type="ECO:0000256" key="10">
    <source>
        <dbReference type="ARBA" id="ARBA00049433"/>
    </source>
</evidence>
<evidence type="ECO:0000256" key="7">
    <source>
        <dbReference type="ARBA" id="ARBA00023014"/>
    </source>
</evidence>
<comment type="catalytic activity">
    <reaction evidence="10">
        <text>2 nitric oxide + NADPH + 2 O2 = 2 nitrate + NADP(+) + H(+)</text>
        <dbReference type="Rhea" id="RHEA:19465"/>
        <dbReference type="ChEBI" id="CHEBI:15378"/>
        <dbReference type="ChEBI" id="CHEBI:15379"/>
        <dbReference type="ChEBI" id="CHEBI:16480"/>
        <dbReference type="ChEBI" id="CHEBI:17632"/>
        <dbReference type="ChEBI" id="CHEBI:57783"/>
        <dbReference type="ChEBI" id="CHEBI:58349"/>
        <dbReference type="EC" id="1.14.12.17"/>
    </reaction>
</comment>
<protein>
    <recommendedName>
        <fullName evidence="4">nitric oxide dioxygenase</fullName>
        <ecNumber evidence="4">1.14.12.17</ecNumber>
    </recommendedName>
</protein>
<dbReference type="EMBL" id="UHID01000005">
    <property type="protein sequence ID" value="SUP34390.1"/>
    <property type="molecule type" value="Genomic_DNA"/>
</dbReference>
<dbReference type="PANTHER" id="PTHR47354:SF5">
    <property type="entry name" value="PROTEIN RFBI"/>
    <property type="match status" value="1"/>
</dbReference>
<gene>
    <name evidence="14" type="primary">dmpP</name>
    <name evidence="14" type="ORF">NCTC7807_01761</name>
</gene>
<dbReference type="SUPFAM" id="SSF46458">
    <property type="entry name" value="Globin-like"/>
    <property type="match status" value="1"/>
</dbReference>
<dbReference type="InterPro" id="IPR008333">
    <property type="entry name" value="Cbr1-like_FAD-bd_dom"/>
</dbReference>
<dbReference type="GO" id="GO:0051537">
    <property type="term" value="F:2 iron, 2 sulfur cluster binding"/>
    <property type="evidence" value="ECO:0007669"/>
    <property type="project" value="UniProtKB-KW"/>
</dbReference>
<dbReference type="AlphaFoldDB" id="A0A380NAL5"/>
<proteinExistence type="inferred from homology"/>
<dbReference type="InterPro" id="IPR000971">
    <property type="entry name" value="Globin"/>
</dbReference>
<evidence type="ECO:0000256" key="9">
    <source>
        <dbReference type="ARBA" id="ARBA00048649"/>
    </source>
</evidence>
<name>A0A380NAL5_STRGR</name>
<dbReference type="PANTHER" id="PTHR47354">
    <property type="entry name" value="NADH OXIDOREDUCTASE HCR"/>
    <property type="match status" value="1"/>
</dbReference>
<evidence type="ECO:0000313" key="15">
    <source>
        <dbReference type="Proteomes" id="UP000254150"/>
    </source>
</evidence>
<dbReference type="RefSeq" id="WP_115068292.1">
    <property type="nucleotide sequence ID" value="NZ_UHID01000005.1"/>
</dbReference>
<evidence type="ECO:0000256" key="5">
    <source>
        <dbReference type="ARBA" id="ARBA00022714"/>
    </source>
</evidence>
<feature type="region of interest" description="Disordered" evidence="11">
    <location>
        <begin position="427"/>
        <end position="458"/>
    </location>
</feature>
<sequence>MPRPAQLSGSTSTENGAYHALLARHDAMRLRQQLLAPAGSEEPGGGRAARRPAGEVYDGAADQRVIMRHLELVAPFEELITHLYEVLFTRHPALRGLFPGEMAFQEAHLARAFWYLLEHLDRPEEITETFTRLGRDHRKLGVRPAQYAAFEEALRAALRARAGERGSARLEEAWLRMVRFGVTAMIQGADAALHEPPFWRATVTEHRLIGSGLAVLRVVPHESFRYEAGQYTAVESPLLPHTWRPYYLAGEPGADGELELHVRCTGPGGVSEALVRGTAAGDEVRLGPPRGNLTLGEEPVGDLRLVAWDTGWATMKALLAEVDRRVRLSPGHGVRTVRLFLGAENAAALYDTEYLTGLERRRPWLSVVPVTGPAADGDGYGRLAAAVARDATPSPGKVLLSGPPAMIRTVLDALPEAGVAAADVRHDLQPTGPRFRHGAPEPGRPARGPVSAGQPSPF</sequence>
<keyword evidence="8" id="KW-0520">NAD</keyword>
<dbReference type="CDD" id="cd19753">
    <property type="entry name" value="Mb-like_oxidoreductase"/>
    <property type="match status" value="1"/>
</dbReference>
<dbReference type="Pfam" id="PF00970">
    <property type="entry name" value="FAD_binding_6"/>
    <property type="match status" value="1"/>
</dbReference>
<comment type="cofactor">
    <cofactor evidence="1">
        <name>heme b</name>
        <dbReference type="ChEBI" id="CHEBI:60344"/>
    </cofactor>
</comment>
<dbReference type="Gene3D" id="3.40.50.80">
    <property type="entry name" value="Nucleotide-binding domain of ferredoxin-NADP reductase (FNR) module"/>
    <property type="match status" value="1"/>
</dbReference>
<dbReference type="EC" id="1.14.12.17" evidence="4"/>
<dbReference type="SUPFAM" id="SSF63380">
    <property type="entry name" value="Riboflavin synthase domain-like"/>
    <property type="match status" value="1"/>
</dbReference>
<reference evidence="14 15" key="1">
    <citation type="submission" date="2018-06" db="EMBL/GenBank/DDBJ databases">
        <authorList>
            <consortium name="Pathogen Informatics"/>
            <person name="Doyle S."/>
        </authorList>
    </citation>
    <scope>NUCLEOTIDE SEQUENCE [LARGE SCALE GENOMIC DNA]</scope>
    <source>
        <strain evidence="14 15">NCTC7807</strain>
    </source>
</reference>